<reference evidence="2" key="1">
    <citation type="submission" date="2022-11" db="UniProtKB">
        <authorList>
            <consortium name="WormBaseParasite"/>
        </authorList>
    </citation>
    <scope>IDENTIFICATION</scope>
</reference>
<organism evidence="1 2">
    <name type="scientific">Romanomermis culicivorax</name>
    <name type="common">Nematode worm</name>
    <dbReference type="NCBI Taxonomy" id="13658"/>
    <lineage>
        <taxon>Eukaryota</taxon>
        <taxon>Metazoa</taxon>
        <taxon>Ecdysozoa</taxon>
        <taxon>Nematoda</taxon>
        <taxon>Enoplea</taxon>
        <taxon>Dorylaimia</taxon>
        <taxon>Mermithida</taxon>
        <taxon>Mermithoidea</taxon>
        <taxon>Mermithidae</taxon>
        <taxon>Romanomermis</taxon>
    </lineage>
</organism>
<dbReference type="AlphaFoldDB" id="A0A915HPW4"/>
<proteinExistence type="predicted"/>
<keyword evidence="1" id="KW-1185">Reference proteome</keyword>
<evidence type="ECO:0000313" key="1">
    <source>
        <dbReference type="Proteomes" id="UP000887565"/>
    </source>
</evidence>
<sequence length="97" mass="10881">MGREGLPNLRNDNKMQENGWLGVKKLLHHCPRSTLSPDAQQQPVLEINQEINEGLDDYIDEKYVDAISTITFSSPLTFASSPLTSLPLPSLLQEIVY</sequence>
<dbReference type="WBParaSite" id="nRc.2.0.1.t03392-RA">
    <property type="protein sequence ID" value="nRc.2.0.1.t03392-RA"/>
    <property type="gene ID" value="nRc.2.0.1.g03392"/>
</dbReference>
<accession>A0A915HPW4</accession>
<evidence type="ECO:0000313" key="2">
    <source>
        <dbReference type="WBParaSite" id="nRc.2.0.1.t03392-RA"/>
    </source>
</evidence>
<protein>
    <submittedName>
        <fullName evidence="2">Uncharacterized protein</fullName>
    </submittedName>
</protein>
<dbReference type="Proteomes" id="UP000887565">
    <property type="component" value="Unplaced"/>
</dbReference>
<name>A0A915HPW4_ROMCU</name>